<keyword evidence="3" id="KW-0282">Flagellum</keyword>
<dbReference type="Gene3D" id="3.30.750.140">
    <property type="match status" value="1"/>
</dbReference>
<reference evidence="3 4" key="1">
    <citation type="submission" date="2018-09" db="EMBL/GenBank/DDBJ databases">
        <authorList>
            <person name="Zhu H."/>
        </authorList>
    </citation>
    <scope>NUCLEOTIDE SEQUENCE [LARGE SCALE GENOMIC DNA]</scope>
    <source>
        <strain evidence="3 4">K1S02-61</strain>
    </source>
</reference>
<name>A0A418XSM1_9BURK</name>
<keyword evidence="4" id="KW-1185">Reference proteome</keyword>
<dbReference type="InterPro" id="IPR021136">
    <property type="entry name" value="Flagellar_hook_control-like_C"/>
</dbReference>
<organism evidence="3 4">
    <name type="scientific">Massilia cavernae</name>
    <dbReference type="NCBI Taxonomy" id="2320864"/>
    <lineage>
        <taxon>Bacteria</taxon>
        <taxon>Pseudomonadati</taxon>
        <taxon>Pseudomonadota</taxon>
        <taxon>Betaproteobacteria</taxon>
        <taxon>Burkholderiales</taxon>
        <taxon>Oxalobacteraceae</taxon>
        <taxon>Telluria group</taxon>
        <taxon>Massilia</taxon>
    </lineage>
</organism>
<keyword evidence="3" id="KW-0966">Cell projection</keyword>
<evidence type="ECO:0000313" key="3">
    <source>
        <dbReference type="EMBL" id="RJG15590.1"/>
    </source>
</evidence>
<sequence length="377" mass="38454">MERMSVPGVGRVVAAIPALPVGDARQEAFERSLATQVGKALPVAVLAKLADGSFLVRVADQNARMALPPGTLPGTEVPMTLVSTQPRAAFQLTPGQGQLLHPTLIYQELGEARAPGAGALAAARANPGTAPGSAADAQGAQADPRNAQVSLSEAGRMLGRILASAQGQAGQPQAIQAATPLAGPGTPEPARLAQALEGAIAQSGLFYESHVAEWAEGKRALPELMREPQMQRALADAPAKTASAETDPAAAQLINQQLAAHEQGRVAWQGQVWPGQDMHWEIHKDAPEGGARGGDADAEPGWRSGLRLRFAGLGEIAATLVIAGDQLHIQLKAESGETSAVLRARAGELAAALGAAGSPLASLDISSAADVGGGDGR</sequence>
<dbReference type="InterPro" id="IPR038610">
    <property type="entry name" value="FliK-like_C_sf"/>
</dbReference>
<dbReference type="AlphaFoldDB" id="A0A418XSM1"/>
<dbReference type="Pfam" id="PF02120">
    <property type="entry name" value="Flg_hook"/>
    <property type="match status" value="1"/>
</dbReference>
<protein>
    <submittedName>
        <fullName evidence="3">Flagellar hook-length control protein FliK</fullName>
    </submittedName>
</protein>
<dbReference type="OrthoDB" id="5296742at2"/>
<evidence type="ECO:0000259" key="2">
    <source>
        <dbReference type="Pfam" id="PF02120"/>
    </source>
</evidence>
<keyword evidence="3" id="KW-0969">Cilium</keyword>
<accession>A0A418XSM1</accession>
<feature type="region of interest" description="Disordered" evidence="1">
    <location>
        <begin position="123"/>
        <end position="144"/>
    </location>
</feature>
<evidence type="ECO:0000256" key="1">
    <source>
        <dbReference type="SAM" id="MobiDB-lite"/>
    </source>
</evidence>
<dbReference type="EMBL" id="QYUP01000115">
    <property type="protein sequence ID" value="RJG15590.1"/>
    <property type="molecule type" value="Genomic_DNA"/>
</dbReference>
<feature type="domain" description="Flagellar hook-length control protein-like C-terminal" evidence="2">
    <location>
        <begin position="295"/>
        <end position="370"/>
    </location>
</feature>
<gene>
    <name evidence="3" type="ORF">D3872_12755</name>
</gene>
<evidence type="ECO:0000313" key="4">
    <source>
        <dbReference type="Proteomes" id="UP000284006"/>
    </source>
</evidence>
<comment type="caution">
    <text evidence="3">The sequence shown here is derived from an EMBL/GenBank/DDBJ whole genome shotgun (WGS) entry which is preliminary data.</text>
</comment>
<proteinExistence type="predicted"/>
<dbReference type="Proteomes" id="UP000284006">
    <property type="component" value="Unassembled WGS sequence"/>
</dbReference>